<sequence length="145" mass="15479">MHAHTISASDALCRGGFRGRKGRGQRPEAAAYTAAKSKREGGGLGGDPIGQGWHWQSDKLPTAAAPKMEKAAPTPATLRRSQRTTAQKAPSPAHAATTPASPLACHRSARRGREGGRREKEPAMREKGQEGGGERKRDVRERQGP</sequence>
<feature type="compositionally biased region" description="Basic and acidic residues" evidence="1">
    <location>
        <begin position="111"/>
        <end position="145"/>
    </location>
</feature>
<reference evidence="3" key="2">
    <citation type="journal article" date="2008" name="Nucleic Acids Res.">
        <title>The rice annotation project database (RAP-DB): 2008 update.</title>
        <authorList>
            <consortium name="The rice annotation project (RAP)"/>
        </authorList>
    </citation>
    <scope>GENOME REANNOTATION</scope>
    <source>
        <strain evidence="3">cv. Nipponbare</strain>
    </source>
</reference>
<proteinExistence type="predicted"/>
<feature type="compositionally biased region" description="Low complexity" evidence="1">
    <location>
        <begin position="89"/>
        <end position="104"/>
    </location>
</feature>
<evidence type="ECO:0000256" key="1">
    <source>
        <dbReference type="SAM" id="MobiDB-lite"/>
    </source>
</evidence>
<feature type="region of interest" description="Disordered" evidence="1">
    <location>
        <begin position="1"/>
        <end position="145"/>
    </location>
</feature>
<name>Q7XZX8_ORYSJ</name>
<organism evidence="2 3">
    <name type="scientific">Oryza sativa subsp. japonica</name>
    <name type="common">Rice</name>
    <dbReference type="NCBI Taxonomy" id="39947"/>
    <lineage>
        <taxon>Eukaryota</taxon>
        <taxon>Viridiplantae</taxon>
        <taxon>Streptophyta</taxon>
        <taxon>Embryophyta</taxon>
        <taxon>Tracheophyta</taxon>
        <taxon>Spermatophyta</taxon>
        <taxon>Magnoliopsida</taxon>
        <taxon>Liliopsida</taxon>
        <taxon>Poales</taxon>
        <taxon>Poaceae</taxon>
        <taxon>BOP clade</taxon>
        <taxon>Oryzoideae</taxon>
        <taxon>Oryzeae</taxon>
        <taxon>Oryzinae</taxon>
        <taxon>Oryza</taxon>
        <taxon>Oryza sativa</taxon>
    </lineage>
</organism>
<protein>
    <submittedName>
        <fullName evidence="2">Uncharacterized protein</fullName>
    </submittedName>
</protein>
<reference evidence="3" key="1">
    <citation type="journal article" date="2005" name="Nature">
        <title>The map-based sequence of the rice genome.</title>
        <authorList>
            <consortium name="International rice genome sequencing project (IRGSP)"/>
            <person name="Matsumoto T."/>
            <person name="Wu J."/>
            <person name="Kanamori H."/>
            <person name="Katayose Y."/>
            <person name="Fujisawa M."/>
            <person name="Namiki N."/>
            <person name="Mizuno H."/>
            <person name="Yamamoto K."/>
            <person name="Antonio B.A."/>
            <person name="Baba T."/>
            <person name="Sakata K."/>
            <person name="Nagamura Y."/>
            <person name="Aoki H."/>
            <person name="Arikawa K."/>
            <person name="Arita K."/>
            <person name="Bito T."/>
            <person name="Chiden Y."/>
            <person name="Fujitsuka N."/>
            <person name="Fukunaka R."/>
            <person name="Hamada M."/>
            <person name="Harada C."/>
            <person name="Hayashi A."/>
            <person name="Hijishita S."/>
            <person name="Honda M."/>
            <person name="Hosokawa S."/>
            <person name="Ichikawa Y."/>
            <person name="Idonuma A."/>
            <person name="Iijima M."/>
            <person name="Ikeda M."/>
            <person name="Ikeno M."/>
            <person name="Ito K."/>
            <person name="Ito S."/>
            <person name="Ito T."/>
            <person name="Ito Y."/>
            <person name="Ito Y."/>
            <person name="Iwabuchi A."/>
            <person name="Kamiya K."/>
            <person name="Karasawa W."/>
            <person name="Kurita K."/>
            <person name="Katagiri S."/>
            <person name="Kikuta A."/>
            <person name="Kobayashi H."/>
            <person name="Kobayashi N."/>
            <person name="Machita K."/>
            <person name="Maehara T."/>
            <person name="Masukawa M."/>
            <person name="Mizubayashi T."/>
            <person name="Mukai Y."/>
            <person name="Nagasaki H."/>
            <person name="Nagata Y."/>
            <person name="Naito S."/>
            <person name="Nakashima M."/>
            <person name="Nakama Y."/>
            <person name="Nakamichi Y."/>
            <person name="Nakamura M."/>
            <person name="Meguro A."/>
            <person name="Negishi M."/>
            <person name="Ohta I."/>
            <person name="Ohta T."/>
            <person name="Okamoto M."/>
            <person name="Ono N."/>
            <person name="Saji S."/>
            <person name="Sakaguchi M."/>
            <person name="Sakai K."/>
            <person name="Shibata M."/>
            <person name="Shimokawa T."/>
            <person name="Song J."/>
            <person name="Takazaki Y."/>
            <person name="Terasawa K."/>
            <person name="Tsugane M."/>
            <person name="Tsuji K."/>
            <person name="Ueda S."/>
            <person name="Waki K."/>
            <person name="Yamagata H."/>
            <person name="Yamamoto M."/>
            <person name="Yamamoto S."/>
            <person name="Yamane H."/>
            <person name="Yoshiki S."/>
            <person name="Yoshihara R."/>
            <person name="Yukawa K."/>
            <person name="Zhong H."/>
            <person name="Yano M."/>
            <person name="Yuan Q."/>
            <person name="Ouyang S."/>
            <person name="Liu J."/>
            <person name="Jones K.M."/>
            <person name="Gansberger K."/>
            <person name="Moffat K."/>
            <person name="Hill J."/>
            <person name="Bera J."/>
            <person name="Fadrosh D."/>
            <person name="Jin S."/>
            <person name="Johri S."/>
            <person name="Kim M."/>
            <person name="Overton L."/>
            <person name="Reardon M."/>
            <person name="Tsitrin T."/>
            <person name="Vuong H."/>
            <person name="Weaver B."/>
            <person name="Ciecko A."/>
            <person name="Tallon L."/>
            <person name="Jackson J."/>
            <person name="Pai G."/>
            <person name="Aken S.V."/>
            <person name="Utterback T."/>
            <person name="Reidmuller S."/>
            <person name="Feldblyum T."/>
            <person name="Hsiao J."/>
            <person name="Zismann V."/>
            <person name="Iobst S."/>
            <person name="de Vazeille A.R."/>
            <person name="Buell C.R."/>
            <person name="Ying K."/>
            <person name="Li Y."/>
            <person name="Lu T."/>
            <person name="Huang Y."/>
            <person name="Zhao Q."/>
            <person name="Feng Q."/>
            <person name="Zhang L."/>
            <person name="Zhu J."/>
            <person name="Weng Q."/>
            <person name="Mu J."/>
            <person name="Lu Y."/>
            <person name="Fan D."/>
            <person name="Liu Y."/>
            <person name="Guan J."/>
            <person name="Zhang Y."/>
            <person name="Yu S."/>
            <person name="Liu X."/>
            <person name="Zhang Y."/>
            <person name="Hong G."/>
            <person name="Han B."/>
            <person name="Choisne N."/>
            <person name="Demange N."/>
            <person name="Orjeda G."/>
            <person name="Samain S."/>
            <person name="Cattolico L."/>
            <person name="Pelletier E."/>
            <person name="Couloux A."/>
            <person name="Segurens B."/>
            <person name="Wincker P."/>
            <person name="D'Hont A."/>
            <person name="Scarpelli C."/>
            <person name="Weissenbach J."/>
            <person name="Salanoubat M."/>
            <person name="Quetier F."/>
            <person name="Yu Y."/>
            <person name="Kim H.R."/>
            <person name="Rambo T."/>
            <person name="Currie J."/>
            <person name="Collura K."/>
            <person name="Luo M."/>
            <person name="Yang T."/>
            <person name="Ammiraju J.S.S."/>
            <person name="Engler F."/>
            <person name="Soderlund C."/>
            <person name="Wing R.A."/>
            <person name="Palmer L.E."/>
            <person name="de la Bastide M."/>
            <person name="Spiegel L."/>
            <person name="Nascimento L."/>
            <person name="Zutavern T."/>
            <person name="O'Shaughnessy A."/>
            <person name="Dike S."/>
            <person name="Dedhia N."/>
            <person name="Preston R."/>
            <person name="Balija V."/>
            <person name="McCombie W.R."/>
            <person name="Chow T."/>
            <person name="Chen H."/>
            <person name="Chung M."/>
            <person name="Chen C."/>
            <person name="Shaw J."/>
            <person name="Wu H."/>
            <person name="Hsiao K."/>
            <person name="Chao Y."/>
            <person name="Chu M."/>
            <person name="Cheng C."/>
            <person name="Hour A."/>
            <person name="Lee P."/>
            <person name="Lin S."/>
            <person name="Lin Y."/>
            <person name="Liou J."/>
            <person name="Liu S."/>
            <person name="Hsing Y."/>
            <person name="Raghuvanshi S."/>
            <person name="Mohanty A."/>
            <person name="Bharti A.K."/>
            <person name="Gaur A."/>
            <person name="Gupta V."/>
            <person name="Kumar D."/>
            <person name="Ravi V."/>
            <person name="Vij S."/>
            <person name="Kapur A."/>
            <person name="Khurana P."/>
            <person name="Khurana P."/>
            <person name="Khurana J.P."/>
            <person name="Tyagi A.K."/>
            <person name="Gaikwad K."/>
            <person name="Singh A."/>
            <person name="Dalal V."/>
            <person name="Srivastava S."/>
            <person name="Dixit A."/>
            <person name="Pal A.K."/>
            <person name="Ghazi I.A."/>
            <person name="Yadav M."/>
            <person name="Pandit A."/>
            <person name="Bhargava A."/>
            <person name="Sureshbabu K."/>
            <person name="Batra K."/>
            <person name="Sharma T.R."/>
            <person name="Mohapatra T."/>
            <person name="Singh N.K."/>
            <person name="Messing J."/>
            <person name="Nelson A.B."/>
            <person name="Fuks G."/>
            <person name="Kavchok S."/>
            <person name="Keizer G."/>
            <person name="Linton E."/>
            <person name="Llaca V."/>
            <person name="Song R."/>
            <person name="Tanyolac B."/>
            <person name="Young S."/>
            <person name="Ho-Il K."/>
            <person name="Hahn J.H."/>
            <person name="Sangsakoo G."/>
            <person name="Vanavichit A."/>
            <person name="de Mattos Luiz.A.T."/>
            <person name="Zimmer P.D."/>
            <person name="Malone G."/>
            <person name="Dellagostin O."/>
            <person name="de Oliveira A.C."/>
            <person name="Bevan M."/>
            <person name="Bancroft I."/>
            <person name="Minx P."/>
            <person name="Cordum H."/>
            <person name="Wilson R."/>
            <person name="Cheng Z."/>
            <person name="Jin W."/>
            <person name="Jiang J."/>
            <person name="Leong S.A."/>
            <person name="Iwama H."/>
            <person name="Gojobori T."/>
            <person name="Itoh T."/>
            <person name="Niimura Y."/>
            <person name="Fujii Y."/>
            <person name="Habara T."/>
            <person name="Sakai H."/>
            <person name="Sato Y."/>
            <person name="Wilson G."/>
            <person name="Kumar K."/>
            <person name="McCouch S."/>
            <person name="Juretic N."/>
            <person name="Hoen D."/>
            <person name="Wright S."/>
            <person name="Bruskiewich R."/>
            <person name="Bureau T."/>
            <person name="Miyao A."/>
            <person name="Hirochika H."/>
            <person name="Nishikawa T."/>
            <person name="Kadowaki K."/>
            <person name="Sugiura M."/>
            <person name="Burr B."/>
            <person name="Sasaki T."/>
        </authorList>
    </citation>
    <scope>NUCLEOTIDE SEQUENCE [LARGE SCALE GENOMIC DNA]</scope>
    <source>
        <strain evidence="3">cv. Nipponbare</strain>
    </source>
</reference>
<accession>Q7XZX8</accession>
<dbReference type="AlphaFoldDB" id="Q7XZX8"/>
<evidence type="ECO:0000313" key="2">
    <source>
        <dbReference type="EMBL" id="AAP68415.1"/>
    </source>
</evidence>
<evidence type="ECO:0000313" key="3">
    <source>
        <dbReference type="Proteomes" id="UP000000763"/>
    </source>
</evidence>
<dbReference type="EMBL" id="AC138001">
    <property type="protein sequence ID" value="AAP68415.1"/>
    <property type="molecule type" value="Genomic_DNA"/>
</dbReference>
<dbReference type="Proteomes" id="UP000000763">
    <property type="component" value="Chromosome 3"/>
</dbReference>
<gene>
    <name evidence="2" type="primary">OSJNBa0093M23.18</name>
</gene>